<keyword evidence="3" id="KW-1185">Reference proteome</keyword>
<gene>
    <name evidence="2" type="ORF">GCM10010357_08720</name>
</gene>
<dbReference type="NCBIfam" id="TIGR02122">
    <property type="entry name" value="TRAP_TAXI"/>
    <property type="match status" value="1"/>
</dbReference>
<dbReference type="InterPro" id="IPR011852">
    <property type="entry name" value="TRAP_TAXI"/>
</dbReference>
<proteinExistence type="predicted"/>
<sequence>MPDSSHPLAARPRGWQDPPMAPRIPHPGRRRAVRAGAVAAVLCALLTWWLVTTEGTPSPSGRMSIATGTPSGVYAKYGELLKPYLAHDLPGLDVRVRHSQGSLDNLRQVASGEADFAIATADAVAKYRDGKRPGAGHLRACARLYDDYIHLVVRKDARIGSVRDLKGLKVGVGPDGSGVQLIARRLLAAGELDSARDITPVKAGINNLPGLLRNGGVDAFFWSGGLPTLSLQQLSENFPVRFVQLGDMIAPLQKLGEPARHYRAAVMPMDAYPFAHATEPVKTIAVANLLITTDRVDAALTEGVTRTVIRSRDDIGKEVHAAQLVDLRTAVFTDPLPLHAGARRYYVSGKP</sequence>
<dbReference type="PANTHER" id="PTHR42941:SF1">
    <property type="entry name" value="SLL1037 PROTEIN"/>
    <property type="match status" value="1"/>
</dbReference>
<feature type="region of interest" description="Disordered" evidence="1">
    <location>
        <begin position="1"/>
        <end position="27"/>
    </location>
</feature>
<accession>A0ABN0YBU1</accession>
<evidence type="ECO:0000256" key="1">
    <source>
        <dbReference type="SAM" id="MobiDB-lite"/>
    </source>
</evidence>
<evidence type="ECO:0000313" key="2">
    <source>
        <dbReference type="EMBL" id="GAA0390319.1"/>
    </source>
</evidence>
<dbReference type="Gene3D" id="3.40.190.10">
    <property type="entry name" value="Periplasmic binding protein-like II"/>
    <property type="match status" value="2"/>
</dbReference>
<dbReference type="SUPFAM" id="SSF53850">
    <property type="entry name" value="Periplasmic binding protein-like II"/>
    <property type="match status" value="1"/>
</dbReference>
<dbReference type="Proteomes" id="UP001500879">
    <property type="component" value="Unassembled WGS sequence"/>
</dbReference>
<reference evidence="2 3" key="1">
    <citation type="journal article" date="2019" name="Int. J. Syst. Evol. Microbiol.">
        <title>The Global Catalogue of Microorganisms (GCM) 10K type strain sequencing project: providing services to taxonomists for standard genome sequencing and annotation.</title>
        <authorList>
            <consortium name="The Broad Institute Genomics Platform"/>
            <consortium name="The Broad Institute Genome Sequencing Center for Infectious Disease"/>
            <person name="Wu L."/>
            <person name="Ma J."/>
        </authorList>
    </citation>
    <scope>NUCLEOTIDE SEQUENCE [LARGE SCALE GENOMIC DNA]</scope>
    <source>
        <strain evidence="2 3">JCM 4788</strain>
    </source>
</reference>
<dbReference type="PANTHER" id="PTHR42941">
    <property type="entry name" value="SLL1037 PROTEIN"/>
    <property type="match status" value="1"/>
</dbReference>
<dbReference type="Pfam" id="PF16868">
    <property type="entry name" value="NMT1_3"/>
    <property type="match status" value="1"/>
</dbReference>
<protein>
    <submittedName>
        <fullName evidence="2">TAXI family TRAP transporter solute-binding subunit</fullName>
    </submittedName>
</protein>
<organism evidence="2 3">
    <name type="scientific">Streptomyces luteireticuli</name>
    <dbReference type="NCBI Taxonomy" id="173858"/>
    <lineage>
        <taxon>Bacteria</taxon>
        <taxon>Bacillati</taxon>
        <taxon>Actinomycetota</taxon>
        <taxon>Actinomycetes</taxon>
        <taxon>Kitasatosporales</taxon>
        <taxon>Streptomycetaceae</taxon>
        <taxon>Streptomyces</taxon>
    </lineage>
</organism>
<name>A0ABN0YBU1_9ACTN</name>
<evidence type="ECO:0000313" key="3">
    <source>
        <dbReference type="Proteomes" id="UP001500879"/>
    </source>
</evidence>
<comment type="caution">
    <text evidence="2">The sequence shown here is derived from an EMBL/GenBank/DDBJ whole genome shotgun (WGS) entry which is preliminary data.</text>
</comment>
<dbReference type="EMBL" id="BAAABX010000008">
    <property type="protein sequence ID" value="GAA0390319.1"/>
    <property type="molecule type" value="Genomic_DNA"/>
</dbReference>